<gene>
    <name evidence="1" type="ORF">BWR18_16945</name>
</gene>
<dbReference type="InterPro" id="IPR032710">
    <property type="entry name" value="NTF2-like_dom_sf"/>
</dbReference>
<dbReference type="OrthoDB" id="7451095at2"/>
<proteinExistence type="predicted"/>
<dbReference type="KEGG" id="tom:BWR18_16945"/>
<accession>A0A1P8MYY6</accession>
<dbReference type="AlphaFoldDB" id="A0A1P8MYY6"/>
<sequence>MTEATASPKAVVKAYITGTKTRDIDLLKSIFQDDAIMTGWLGPDLLHGSPEPFYGALEANEVGDDYRAEVTALQVDDKIATASIKEQNLLGMSFDNHFQIVQLDDGTWRLSAKLFRHY</sequence>
<dbReference type="EMBL" id="CP019312">
    <property type="protein sequence ID" value="APX13182.1"/>
    <property type="molecule type" value="Genomic_DNA"/>
</dbReference>
<name>A0A1P8MYY6_9RHOB</name>
<protein>
    <recommendedName>
        <fullName evidence="3">SnoaL-like domain-containing protein</fullName>
    </recommendedName>
</protein>
<dbReference type="SUPFAM" id="SSF54427">
    <property type="entry name" value="NTF2-like"/>
    <property type="match status" value="1"/>
</dbReference>
<keyword evidence="2" id="KW-1185">Reference proteome</keyword>
<evidence type="ECO:0000313" key="2">
    <source>
        <dbReference type="Proteomes" id="UP000186336"/>
    </source>
</evidence>
<dbReference type="RefSeq" id="WP_076629616.1">
    <property type="nucleotide sequence ID" value="NZ_CP019312.1"/>
</dbReference>
<evidence type="ECO:0000313" key="1">
    <source>
        <dbReference type="EMBL" id="APX13182.1"/>
    </source>
</evidence>
<dbReference type="STRING" id="299262.BWR18_16945"/>
<dbReference type="Proteomes" id="UP000186336">
    <property type="component" value="Chromosome"/>
</dbReference>
<dbReference type="Gene3D" id="3.10.450.50">
    <property type="match status" value="1"/>
</dbReference>
<dbReference type="InterPro" id="IPR039437">
    <property type="entry name" value="FrzH/put_lumazine-bd"/>
</dbReference>
<evidence type="ECO:0008006" key="3">
    <source>
        <dbReference type="Google" id="ProtNLM"/>
    </source>
</evidence>
<dbReference type="Pfam" id="PF12893">
    <property type="entry name" value="Lumazine_bd_2"/>
    <property type="match status" value="1"/>
</dbReference>
<organism evidence="1 2">
    <name type="scientific">Tateyamaria omphalii</name>
    <dbReference type="NCBI Taxonomy" id="299262"/>
    <lineage>
        <taxon>Bacteria</taxon>
        <taxon>Pseudomonadati</taxon>
        <taxon>Pseudomonadota</taxon>
        <taxon>Alphaproteobacteria</taxon>
        <taxon>Rhodobacterales</taxon>
        <taxon>Roseobacteraceae</taxon>
        <taxon>Tateyamaria</taxon>
    </lineage>
</organism>
<reference evidence="1 2" key="1">
    <citation type="submission" date="2017-01" db="EMBL/GenBank/DDBJ databases">
        <title>Complete genome of Tateyamaria omphalii DOK1-4 isolated from seawater in Dokdo.</title>
        <authorList>
            <person name="Kim J.H."/>
            <person name="Chi W.-J."/>
        </authorList>
    </citation>
    <scope>NUCLEOTIDE SEQUENCE [LARGE SCALE GENOMIC DNA]</scope>
    <source>
        <strain evidence="1 2">DOK1-4</strain>
    </source>
</reference>